<evidence type="ECO:0000313" key="2">
    <source>
        <dbReference type="Proteomes" id="UP000295416"/>
    </source>
</evidence>
<protein>
    <submittedName>
        <fullName evidence="1">Cold-inducible protein YdjO</fullName>
    </submittedName>
</protein>
<name>A0A4R2NYL8_9BACL</name>
<dbReference type="EMBL" id="SLXK01000019">
    <property type="protein sequence ID" value="TCP26621.1"/>
    <property type="molecule type" value="Genomic_DNA"/>
</dbReference>
<organism evidence="1 2">
    <name type="scientific">Scopulibacillus darangshiensis</name>
    <dbReference type="NCBI Taxonomy" id="442528"/>
    <lineage>
        <taxon>Bacteria</taxon>
        <taxon>Bacillati</taxon>
        <taxon>Bacillota</taxon>
        <taxon>Bacilli</taxon>
        <taxon>Bacillales</taxon>
        <taxon>Sporolactobacillaceae</taxon>
        <taxon>Scopulibacillus</taxon>
    </lineage>
</organism>
<dbReference type="AlphaFoldDB" id="A0A4R2NYL8"/>
<dbReference type="InterPro" id="IPR025916">
    <property type="entry name" value="YdjO"/>
</dbReference>
<reference evidence="1 2" key="1">
    <citation type="submission" date="2019-03" db="EMBL/GenBank/DDBJ databases">
        <title>Genomic Encyclopedia of Type Strains, Phase IV (KMG-IV): sequencing the most valuable type-strain genomes for metagenomic binning, comparative biology and taxonomic classification.</title>
        <authorList>
            <person name="Goeker M."/>
        </authorList>
    </citation>
    <scope>NUCLEOTIDE SEQUENCE [LARGE SCALE GENOMIC DNA]</scope>
    <source>
        <strain evidence="1 2">DSM 19377</strain>
    </source>
</reference>
<dbReference type="Pfam" id="PF14169">
    <property type="entry name" value="YdjO"/>
    <property type="match status" value="1"/>
</dbReference>
<comment type="caution">
    <text evidence="1">The sequence shown here is derived from an EMBL/GenBank/DDBJ whole genome shotgun (WGS) entry which is preliminary data.</text>
</comment>
<dbReference type="RefSeq" id="WP_132746624.1">
    <property type="nucleotide sequence ID" value="NZ_SLXK01000019.1"/>
</dbReference>
<dbReference type="OrthoDB" id="1955171at2"/>
<accession>A0A4R2NYL8</accession>
<sequence>MAFNKGPQEPVPEAETNVWSCTSESCSGWMRDDFSFEDHPKCPLCQAEMVKEVRVLPVLD</sequence>
<gene>
    <name evidence="1" type="ORF">EV207_11952</name>
</gene>
<keyword evidence="2" id="KW-1185">Reference proteome</keyword>
<dbReference type="Proteomes" id="UP000295416">
    <property type="component" value="Unassembled WGS sequence"/>
</dbReference>
<proteinExistence type="predicted"/>
<evidence type="ECO:0000313" key="1">
    <source>
        <dbReference type="EMBL" id="TCP26621.1"/>
    </source>
</evidence>